<evidence type="ECO:0000256" key="6">
    <source>
        <dbReference type="SAM" id="Phobius"/>
    </source>
</evidence>
<accession>A0A246WTA6</accession>
<feature type="transmembrane region" description="Helical" evidence="6">
    <location>
        <begin position="154"/>
        <end position="172"/>
    </location>
</feature>
<protein>
    <submittedName>
        <fullName evidence="7">EI24 domain-containing protein</fullName>
    </submittedName>
</protein>
<dbReference type="Proteomes" id="UP000197596">
    <property type="component" value="Unassembled WGS sequence"/>
</dbReference>
<dbReference type="EMBL" id="JABFMT010000012">
    <property type="protein sequence ID" value="NUU02552.1"/>
    <property type="molecule type" value="Genomic_DNA"/>
</dbReference>
<feature type="transmembrane region" description="Helical" evidence="6">
    <location>
        <begin position="128"/>
        <end position="148"/>
    </location>
</feature>
<dbReference type="EMBL" id="NJGU01000003">
    <property type="protein sequence ID" value="OWY30199.1"/>
    <property type="molecule type" value="Genomic_DNA"/>
</dbReference>
<feature type="transmembrane region" description="Helical" evidence="6">
    <location>
        <begin position="84"/>
        <end position="108"/>
    </location>
</feature>
<evidence type="ECO:0000313" key="9">
    <source>
        <dbReference type="Proteomes" id="UP000197596"/>
    </source>
</evidence>
<feature type="transmembrane region" description="Helical" evidence="6">
    <location>
        <begin position="198"/>
        <end position="220"/>
    </location>
</feature>
<keyword evidence="4 6" id="KW-0472">Membrane</keyword>
<evidence type="ECO:0000256" key="2">
    <source>
        <dbReference type="ARBA" id="ARBA00022692"/>
    </source>
</evidence>
<feature type="transmembrane region" description="Helical" evidence="6">
    <location>
        <begin position="20"/>
        <end position="41"/>
    </location>
</feature>
<organism evidence="8 9">
    <name type="scientific">Herbaspirillum robiniae</name>
    <dbReference type="NCBI Taxonomy" id="2014887"/>
    <lineage>
        <taxon>Bacteria</taxon>
        <taxon>Pseudomonadati</taxon>
        <taxon>Pseudomonadota</taxon>
        <taxon>Betaproteobacteria</taxon>
        <taxon>Burkholderiales</taxon>
        <taxon>Oxalobacteraceae</taxon>
        <taxon>Herbaspirillum</taxon>
    </lineage>
</organism>
<sequence>MRLFLASFGRALLSQLHVRMLLLTLLPFVFSVGIWAICLWLGLQPMIDWLQDYFIVHSVFGIAGTVLGWFGMGALKTVIVPMLAMWALLPLMILTALVFVGLFTIPAVARHIGARHYPMLAKRHGGSVWGSLWTSLWCFGVFTVLWLATLPVSLIPPLSFIVHPLLWGWLTYRVMAYDTLADYASPEERRIVLRLHRWPLLAIGTIAGAMGAAPTLLWLGGALSVIFFPVLAAGAIWLYVLVFVFTGLWFQYYCLEALLRHRSGQPPDAPMPGDASLKPATDVIDAGPR</sequence>
<name>A0A246WTA6_9BURK</name>
<keyword evidence="3 6" id="KW-1133">Transmembrane helix</keyword>
<feature type="transmembrane region" description="Helical" evidence="6">
    <location>
        <begin position="226"/>
        <end position="250"/>
    </location>
</feature>
<evidence type="ECO:0000313" key="8">
    <source>
        <dbReference type="EMBL" id="OWY30199.1"/>
    </source>
</evidence>
<dbReference type="AlphaFoldDB" id="A0A246WTA6"/>
<evidence type="ECO:0000256" key="1">
    <source>
        <dbReference type="ARBA" id="ARBA00004141"/>
    </source>
</evidence>
<feature type="region of interest" description="Disordered" evidence="5">
    <location>
        <begin position="269"/>
        <end position="289"/>
    </location>
</feature>
<gene>
    <name evidence="8" type="ORF">CEJ42_06220</name>
    <name evidence="7" type="ORF">HNO84_13170</name>
</gene>
<dbReference type="RefSeq" id="WP_079214276.1">
    <property type="nucleotide sequence ID" value="NZ_CP018845.1"/>
</dbReference>
<evidence type="ECO:0000313" key="10">
    <source>
        <dbReference type="Proteomes" id="UP000536746"/>
    </source>
</evidence>
<evidence type="ECO:0000313" key="7">
    <source>
        <dbReference type="EMBL" id="NUU02552.1"/>
    </source>
</evidence>
<comment type="caution">
    <text evidence="8">The sequence shown here is derived from an EMBL/GenBank/DDBJ whole genome shotgun (WGS) entry which is preliminary data.</text>
</comment>
<comment type="subcellular location">
    <subcellularLocation>
        <location evidence="1">Membrane</location>
        <topology evidence="1">Multi-pass membrane protein</topology>
    </subcellularLocation>
</comment>
<dbReference type="Pfam" id="PF07264">
    <property type="entry name" value="EI24"/>
    <property type="match status" value="1"/>
</dbReference>
<dbReference type="OrthoDB" id="8565703at2"/>
<reference evidence="7 10" key="2">
    <citation type="journal article" date="2020" name="Front. Plant Sci.">
        <title>Isolation of Rhizosphere Bacteria That Improve Quality and Water Stress Tolerance in Greenhouse Ornamentals.</title>
        <authorList>
            <person name="Nordstedt N.P."/>
            <person name="Jones M.L."/>
        </authorList>
    </citation>
    <scope>NUCLEOTIDE SEQUENCE [LARGE SCALE GENOMIC DNA]</scope>
    <source>
        <strain evidence="7 10">C6C2</strain>
    </source>
</reference>
<dbReference type="InterPro" id="IPR059112">
    <property type="entry name" value="CysZ/EI24"/>
</dbReference>
<evidence type="ECO:0000256" key="5">
    <source>
        <dbReference type="SAM" id="MobiDB-lite"/>
    </source>
</evidence>
<proteinExistence type="predicted"/>
<keyword evidence="2 6" id="KW-0812">Transmembrane</keyword>
<evidence type="ECO:0000256" key="4">
    <source>
        <dbReference type="ARBA" id="ARBA00023136"/>
    </source>
</evidence>
<evidence type="ECO:0000256" key="3">
    <source>
        <dbReference type="ARBA" id="ARBA00022989"/>
    </source>
</evidence>
<dbReference type="Proteomes" id="UP000536746">
    <property type="component" value="Unassembled WGS sequence"/>
</dbReference>
<reference evidence="8 9" key="1">
    <citation type="submission" date="2017-06" db="EMBL/GenBank/DDBJ databases">
        <title>Herbaspirillum phytohormonus sp. nov., isolated from the root nodule of Robinia pseudoacacia in lead-zinc mine.</title>
        <authorList>
            <person name="Fan M."/>
            <person name="Lin Y."/>
        </authorList>
    </citation>
    <scope>NUCLEOTIDE SEQUENCE [LARGE SCALE GENOMIC DNA]</scope>
    <source>
        <strain evidence="8 9">HZ10</strain>
    </source>
</reference>
<feature type="transmembrane region" description="Helical" evidence="6">
    <location>
        <begin position="53"/>
        <end position="72"/>
    </location>
</feature>
<keyword evidence="10" id="KW-1185">Reference proteome</keyword>